<dbReference type="AlphaFoldDB" id="A0A197JVI6"/>
<feature type="region of interest" description="Disordered" evidence="2">
    <location>
        <begin position="1"/>
        <end position="118"/>
    </location>
</feature>
<feature type="compositionally biased region" description="Polar residues" evidence="2">
    <location>
        <begin position="78"/>
        <end position="88"/>
    </location>
</feature>
<feature type="compositionally biased region" description="Low complexity" evidence="2">
    <location>
        <begin position="36"/>
        <end position="56"/>
    </location>
</feature>
<feature type="region of interest" description="Disordered" evidence="2">
    <location>
        <begin position="219"/>
        <end position="273"/>
    </location>
</feature>
<keyword evidence="1" id="KW-0175">Coiled coil</keyword>
<sequence>MPATDSTTTMMQPISGPIPVPGTQREPTTPPVSDIGALLSNATSSSGSSTPTNAVSPRTSVIGKSQTVNHHHSHQRDSSVNSTPSTAAHNQTHHNTHQHHHQQQHHPHDHHRHINNNVNSGLRRFPSIGNTTKLNIENSTLRAKIIELERYLTGLKEELILAHRQVHAQRAEIKSEKEAKEGEIVELRERVLEVEREVRVRTEECDELRAQLQAARIQEDATEKEAKEKKDGEEAVLEEKAIKEDQTSPAEAVATAEAPTTTTAESSSSVDPDRIKALEEENARKDAQIKELLEKVDRLGTEVLNLERDKARLERPLTPEPVPAPKAETAAVVAPVPKSATLESIVPITAAAIIAATTPQSASVPTGTTCRAAGGMTESTSNNSLKSSSTSPSSVESDSDLNALRTAPMAGTVNSVGYDFAVEHPKLLAKFQALRMQHAQASEYVDSLESENRDLKVQLLDVCAGSALVA</sequence>
<protein>
    <submittedName>
        <fullName evidence="3">Uncharacterized protein</fullName>
    </submittedName>
</protein>
<evidence type="ECO:0000313" key="3">
    <source>
        <dbReference type="EMBL" id="OAQ28451.1"/>
    </source>
</evidence>
<feature type="compositionally biased region" description="Basic residues" evidence="2">
    <location>
        <begin position="91"/>
        <end position="114"/>
    </location>
</feature>
<dbReference type="EMBL" id="KV442048">
    <property type="protein sequence ID" value="OAQ28451.1"/>
    <property type="molecule type" value="Genomic_DNA"/>
</dbReference>
<feature type="compositionally biased region" description="Polar residues" evidence="2">
    <location>
        <begin position="359"/>
        <end position="369"/>
    </location>
</feature>
<dbReference type="OrthoDB" id="2425461at2759"/>
<feature type="compositionally biased region" description="Basic and acidic residues" evidence="2">
    <location>
        <begin position="219"/>
        <end position="246"/>
    </location>
</feature>
<accession>A0A197JVI6</accession>
<reference evidence="3 4" key="1">
    <citation type="submission" date="2016-05" db="EMBL/GenBank/DDBJ databases">
        <title>Genome sequencing reveals origins of a unique bacterial endosymbiosis in the earliest lineages of terrestrial Fungi.</title>
        <authorList>
            <consortium name="DOE Joint Genome Institute"/>
            <person name="Uehling J."/>
            <person name="Gryganskyi A."/>
            <person name="Hameed K."/>
            <person name="Tschaplinski T."/>
            <person name="Misztal P."/>
            <person name="Wu S."/>
            <person name="Desiro A."/>
            <person name="Vande Pol N."/>
            <person name="Du Z.-Y."/>
            <person name="Zienkiewicz A."/>
            <person name="Zienkiewicz K."/>
            <person name="Morin E."/>
            <person name="Tisserant E."/>
            <person name="Splivallo R."/>
            <person name="Hainaut M."/>
            <person name="Henrissat B."/>
            <person name="Ohm R."/>
            <person name="Kuo A."/>
            <person name="Yan J."/>
            <person name="Lipzen A."/>
            <person name="Nolan M."/>
            <person name="Labutti K."/>
            <person name="Barry K."/>
            <person name="Goldstein A."/>
            <person name="Labbe J."/>
            <person name="Schadt C."/>
            <person name="Tuskan G."/>
            <person name="Grigoriev I."/>
            <person name="Martin F."/>
            <person name="Vilgalys R."/>
            <person name="Bonito G."/>
        </authorList>
    </citation>
    <scope>NUCLEOTIDE SEQUENCE [LARGE SCALE GENOMIC DNA]</scope>
    <source>
        <strain evidence="3 4">AG-77</strain>
    </source>
</reference>
<feature type="coiled-coil region" evidence="1">
    <location>
        <begin position="275"/>
        <end position="309"/>
    </location>
</feature>
<feature type="compositionally biased region" description="Polar residues" evidence="2">
    <location>
        <begin position="1"/>
        <end position="12"/>
    </location>
</feature>
<name>A0A197JVI6_9FUNG</name>
<feature type="compositionally biased region" description="Polar residues" evidence="2">
    <location>
        <begin position="57"/>
        <end position="68"/>
    </location>
</feature>
<gene>
    <name evidence="3" type="ORF">K457DRAFT_156133</name>
</gene>
<feature type="region of interest" description="Disordered" evidence="2">
    <location>
        <begin position="359"/>
        <end position="400"/>
    </location>
</feature>
<evidence type="ECO:0000256" key="1">
    <source>
        <dbReference type="SAM" id="Coils"/>
    </source>
</evidence>
<evidence type="ECO:0000256" key="2">
    <source>
        <dbReference type="SAM" id="MobiDB-lite"/>
    </source>
</evidence>
<feature type="compositionally biased region" description="Low complexity" evidence="2">
    <location>
        <begin position="378"/>
        <end position="396"/>
    </location>
</feature>
<keyword evidence="4" id="KW-1185">Reference proteome</keyword>
<dbReference type="Proteomes" id="UP000078512">
    <property type="component" value="Unassembled WGS sequence"/>
</dbReference>
<feature type="compositionally biased region" description="Low complexity" evidence="2">
    <location>
        <begin position="247"/>
        <end position="270"/>
    </location>
</feature>
<proteinExistence type="predicted"/>
<evidence type="ECO:0000313" key="4">
    <source>
        <dbReference type="Proteomes" id="UP000078512"/>
    </source>
</evidence>
<organism evidence="3 4">
    <name type="scientific">Linnemannia elongata AG-77</name>
    <dbReference type="NCBI Taxonomy" id="1314771"/>
    <lineage>
        <taxon>Eukaryota</taxon>
        <taxon>Fungi</taxon>
        <taxon>Fungi incertae sedis</taxon>
        <taxon>Mucoromycota</taxon>
        <taxon>Mortierellomycotina</taxon>
        <taxon>Mortierellomycetes</taxon>
        <taxon>Mortierellales</taxon>
        <taxon>Mortierellaceae</taxon>
        <taxon>Linnemannia</taxon>
    </lineage>
</organism>